<proteinExistence type="predicted"/>
<evidence type="ECO:0000313" key="1">
    <source>
        <dbReference type="EMBL" id="KAF1834661.1"/>
    </source>
</evidence>
<keyword evidence="2" id="KW-1185">Reference proteome</keyword>
<sequence length="55" mass="6654">MSDLATLRLYKLLSTEQQLYRLNQQLLRQLKQFQQLQQLLLLPLCVHSGKYNYRC</sequence>
<dbReference type="Proteomes" id="UP000800040">
    <property type="component" value="Unassembled WGS sequence"/>
</dbReference>
<dbReference type="AlphaFoldDB" id="A0A6A5KFF4"/>
<dbReference type="EMBL" id="ML975299">
    <property type="protein sequence ID" value="KAF1834661.1"/>
    <property type="molecule type" value="Genomic_DNA"/>
</dbReference>
<reference evidence="1" key="1">
    <citation type="submission" date="2020-01" db="EMBL/GenBank/DDBJ databases">
        <authorList>
            <consortium name="DOE Joint Genome Institute"/>
            <person name="Haridas S."/>
            <person name="Albert R."/>
            <person name="Binder M."/>
            <person name="Bloem J."/>
            <person name="Labutti K."/>
            <person name="Salamov A."/>
            <person name="Andreopoulos B."/>
            <person name="Baker S.E."/>
            <person name="Barry K."/>
            <person name="Bills G."/>
            <person name="Bluhm B.H."/>
            <person name="Cannon C."/>
            <person name="Castanera R."/>
            <person name="Culley D.E."/>
            <person name="Daum C."/>
            <person name="Ezra D."/>
            <person name="Gonzalez J.B."/>
            <person name="Henrissat B."/>
            <person name="Kuo A."/>
            <person name="Liang C."/>
            <person name="Lipzen A."/>
            <person name="Lutzoni F."/>
            <person name="Magnuson J."/>
            <person name="Mondo S."/>
            <person name="Nolan M."/>
            <person name="Ohm R."/>
            <person name="Pangilinan J."/>
            <person name="Park H.-J."/>
            <person name="Ramirez L."/>
            <person name="Alfaro M."/>
            <person name="Sun H."/>
            <person name="Tritt A."/>
            <person name="Yoshinaga Y."/>
            <person name="Zwiers L.-H."/>
            <person name="Turgeon B.G."/>
            <person name="Goodwin S.B."/>
            <person name="Spatafora J.W."/>
            <person name="Crous P.W."/>
            <person name="Grigoriev I.V."/>
        </authorList>
    </citation>
    <scope>NUCLEOTIDE SEQUENCE</scope>
    <source>
        <strain evidence="1">P77</strain>
    </source>
</reference>
<gene>
    <name evidence="1" type="ORF">BDW02DRAFT_568899</name>
</gene>
<organism evidence="1 2">
    <name type="scientific">Decorospora gaudefroyi</name>
    <dbReference type="NCBI Taxonomy" id="184978"/>
    <lineage>
        <taxon>Eukaryota</taxon>
        <taxon>Fungi</taxon>
        <taxon>Dikarya</taxon>
        <taxon>Ascomycota</taxon>
        <taxon>Pezizomycotina</taxon>
        <taxon>Dothideomycetes</taxon>
        <taxon>Pleosporomycetidae</taxon>
        <taxon>Pleosporales</taxon>
        <taxon>Pleosporineae</taxon>
        <taxon>Pleosporaceae</taxon>
        <taxon>Decorospora</taxon>
    </lineage>
</organism>
<accession>A0A6A5KFF4</accession>
<protein>
    <submittedName>
        <fullName evidence="1">Uncharacterized protein</fullName>
    </submittedName>
</protein>
<name>A0A6A5KFF4_9PLEO</name>
<evidence type="ECO:0000313" key="2">
    <source>
        <dbReference type="Proteomes" id="UP000800040"/>
    </source>
</evidence>